<reference evidence="1" key="2">
    <citation type="submission" date="2018-03" db="EMBL/GenBank/DDBJ databases">
        <title>The Triticum urartu genome reveals the dynamic nature of wheat genome evolution.</title>
        <authorList>
            <person name="Ling H."/>
            <person name="Ma B."/>
            <person name="Shi X."/>
            <person name="Liu H."/>
            <person name="Dong L."/>
            <person name="Sun H."/>
            <person name="Cao Y."/>
            <person name="Gao Q."/>
            <person name="Zheng S."/>
            <person name="Li Y."/>
            <person name="Yu Y."/>
            <person name="Du H."/>
            <person name="Qi M."/>
            <person name="Li Y."/>
            <person name="Yu H."/>
            <person name="Cui Y."/>
            <person name="Wang N."/>
            <person name="Chen C."/>
            <person name="Wu H."/>
            <person name="Zhao Y."/>
            <person name="Zhang J."/>
            <person name="Li Y."/>
            <person name="Zhou W."/>
            <person name="Zhang B."/>
            <person name="Hu W."/>
            <person name="Eijk M."/>
            <person name="Tang J."/>
            <person name="Witsenboer H."/>
            <person name="Zhao S."/>
            <person name="Li Z."/>
            <person name="Zhang A."/>
            <person name="Wang D."/>
            <person name="Liang C."/>
        </authorList>
    </citation>
    <scope>NUCLEOTIDE SEQUENCE [LARGE SCALE GENOMIC DNA]</scope>
    <source>
        <strain evidence="1">cv. G1812</strain>
    </source>
</reference>
<reference evidence="2" key="1">
    <citation type="journal article" date="2013" name="Nature">
        <title>Draft genome of the wheat A-genome progenitor Triticum urartu.</title>
        <authorList>
            <person name="Ling H.Q."/>
            <person name="Zhao S."/>
            <person name="Liu D."/>
            <person name="Wang J."/>
            <person name="Sun H."/>
            <person name="Zhang C."/>
            <person name="Fan H."/>
            <person name="Li D."/>
            <person name="Dong L."/>
            <person name="Tao Y."/>
            <person name="Gao C."/>
            <person name="Wu H."/>
            <person name="Li Y."/>
            <person name="Cui Y."/>
            <person name="Guo X."/>
            <person name="Zheng S."/>
            <person name="Wang B."/>
            <person name="Yu K."/>
            <person name="Liang Q."/>
            <person name="Yang W."/>
            <person name="Lou X."/>
            <person name="Chen J."/>
            <person name="Feng M."/>
            <person name="Jian J."/>
            <person name="Zhang X."/>
            <person name="Luo G."/>
            <person name="Jiang Y."/>
            <person name="Liu J."/>
            <person name="Wang Z."/>
            <person name="Sha Y."/>
            <person name="Zhang B."/>
            <person name="Wu H."/>
            <person name="Tang D."/>
            <person name="Shen Q."/>
            <person name="Xue P."/>
            <person name="Zou S."/>
            <person name="Wang X."/>
            <person name="Liu X."/>
            <person name="Wang F."/>
            <person name="Yang Y."/>
            <person name="An X."/>
            <person name="Dong Z."/>
            <person name="Zhang K."/>
            <person name="Zhang X."/>
            <person name="Luo M.C."/>
            <person name="Dvorak J."/>
            <person name="Tong Y."/>
            <person name="Wang J."/>
            <person name="Yang H."/>
            <person name="Li Z."/>
            <person name="Wang D."/>
            <person name="Zhang A."/>
            <person name="Wang J."/>
        </authorList>
    </citation>
    <scope>NUCLEOTIDE SEQUENCE</scope>
    <source>
        <strain evidence="2">cv. G1812</strain>
    </source>
</reference>
<keyword evidence="2" id="KW-1185">Reference proteome</keyword>
<organism evidence="1 2">
    <name type="scientific">Triticum urartu</name>
    <name type="common">Red wild einkorn</name>
    <name type="synonym">Crithodium urartu</name>
    <dbReference type="NCBI Taxonomy" id="4572"/>
    <lineage>
        <taxon>Eukaryota</taxon>
        <taxon>Viridiplantae</taxon>
        <taxon>Streptophyta</taxon>
        <taxon>Embryophyta</taxon>
        <taxon>Tracheophyta</taxon>
        <taxon>Spermatophyta</taxon>
        <taxon>Magnoliopsida</taxon>
        <taxon>Liliopsida</taxon>
        <taxon>Poales</taxon>
        <taxon>Poaceae</taxon>
        <taxon>BOP clade</taxon>
        <taxon>Pooideae</taxon>
        <taxon>Triticodae</taxon>
        <taxon>Triticeae</taxon>
        <taxon>Triticinae</taxon>
        <taxon>Triticum</taxon>
    </lineage>
</organism>
<dbReference type="Proteomes" id="UP000015106">
    <property type="component" value="Chromosome 5"/>
</dbReference>
<proteinExistence type="predicted"/>
<reference evidence="1" key="3">
    <citation type="submission" date="2022-06" db="UniProtKB">
        <authorList>
            <consortium name="EnsemblPlants"/>
        </authorList>
    </citation>
    <scope>IDENTIFICATION</scope>
</reference>
<protein>
    <submittedName>
        <fullName evidence="1">Uncharacterized protein</fullName>
    </submittedName>
</protein>
<dbReference type="Gramene" id="TuG1812G0500000159.01.T01">
    <property type="protein sequence ID" value="TuG1812G0500000159.01.T01"/>
    <property type="gene ID" value="TuG1812G0500000159.01"/>
</dbReference>
<sequence>MSKLYLVENVKIKDRWLKTPKHRPSLSQLQSLAWTRSTPIRYRSTMSRTASALISSKIMASTLAPTRSASASPCHSHSLADMELNRSSCASTGTLAMSPAILSHDETTFLHSSSDSSFLSGGCELPAVDDGLSSSSSSSSSVAERGRRRRFLLVVGAPQHVQDGHRA</sequence>
<name>A0A8R7Q9T9_TRIUA</name>
<evidence type="ECO:0000313" key="2">
    <source>
        <dbReference type="Proteomes" id="UP000015106"/>
    </source>
</evidence>
<accession>A0A8R7Q9T9</accession>
<dbReference type="AlphaFoldDB" id="A0A8R7Q9T9"/>
<dbReference type="EnsemblPlants" id="TuG1812G0500000159.01.T01">
    <property type="protein sequence ID" value="TuG1812G0500000159.01.T01"/>
    <property type="gene ID" value="TuG1812G0500000159.01"/>
</dbReference>
<evidence type="ECO:0000313" key="1">
    <source>
        <dbReference type="EnsemblPlants" id="TuG1812G0500000159.01.T01"/>
    </source>
</evidence>